<keyword evidence="2" id="KW-1185">Reference proteome</keyword>
<gene>
    <name evidence="1" type="ORF">GCM10011613_21210</name>
</gene>
<sequence length="242" mass="27553">MLASLILAATLWPASVTQQCKPSESSIVVGIATSQSGQFLYCEQMERLSEHQLLVNYSYNFKIFAEKKIDYGENPATPAVEQRDFRSGELRKANINQQILNLQYQANTHKKIERADIPLEQVDVIDAGFDYFIRQHWDELQAGKVLSVNFASMPHLKVLPLRIRKQAPAKCAEKAAPASESNCYWVEVDNAVLRLVLGNIKLTYDQQRRLTTFKGVVNLEDNNESTQTANISYYYHSDYAEK</sequence>
<proteinExistence type="predicted"/>
<dbReference type="Proteomes" id="UP000619761">
    <property type="component" value="Unassembled WGS sequence"/>
</dbReference>
<comment type="caution">
    <text evidence="1">The sequence shown here is derived from an EMBL/GenBank/DDBJ whole genome shotgun (WGS) entry which is preliminary data.</text>
</comment>
<reference evidence="2" key="1">
    <citation type="journal article" date="2019" name="Int. J. Syst. Evol. Microbiol.">
        <title>The Global Catalogue of Microorganisms (GCM) 10K type strain sequencing project: providing services to taxonomists for standard genome sequencing and annotation.</title>
        <authorList>
            <consortium name="The Broad Institute Genomics Platform"/>
            <consortium name="The Broad Institute Genome Sequencing Center for Infectious Disease"/>
            <person name="Wu L."/>
            <person name="Ma J."/>
        </authorList>
    </citation>
    <scope>NUCLEOTIDE SEQUENCE [LARGE SCALE GENOMIC DNA]</scope>
    <source>
        <strain evidence="2">KCTC 32239</strain>
    </source>
</reference>
<dbReference type="RefSeq" id="WP_189418167.1">
    <property type="nucleotide sequence ID" value="NZ_BMYZ01000001.1"/>
</dbReference>
<accession>A0ABQ3B2T8</accession>
<protein>
    <recommendedName>
        <fullName evidence="3">DUF3108 domain-containing protein</fullName>
    </recommendedName>
</protein>
<name>A0ABQ3B2T8_9GAMM</name>
<evidence type="ECO:0008006" key="3">
    <source>
        <dbReference type="Google" id="ProtNLM"/>
    </source>
</evidence>
<evidence type="ECO:0000313" key="1">
    <source>
        <dbReference type="EMBL" id="GGY75456.1"/>
    </source>
</evidence>
<organism evidence="1 2">
    <name type="scientific">Cellvibrio zantedeschiae</name>
    <dbReference type="NCBI Taxonomy" id="1237077"/>
    <lineage>
        <taxon>Bacteria</taxon>
        <taxon>Pseudomonadati</taxon>
        <taxon>Pseudomonadota</taxon>
        <taxon>Gammaproteobacteria</taxon>
        <taxon>Cellvibrionales</taxon>
        <taxon>Cellvibrionaceae</taxon>
        <taxon>Cellvibrio</taxon>
    </lineage>
</organism>
<dbReference type="EMBL" id="BMYZ01000001">
    <property type="protein sequence ID" value="GGY75456.1"/>
    <property type="molecule type" value="Genomic_DNA"/>
</dbReference>
<evidence type="ECO:0000313" key="2">
    <source>
        <dbReference type="Proteomes" id="UP000619761"/>
    </source>
</evidence>